<evidence type="ECO:0000313" key="1">
    <source>
        <dbReference type="EMBL" id="RUT05375.1"/>
    </source>
</evidence>
<accession>A0AB37UDA9</accession>
<name>A0AB37UDA9_9CYAN</name>
<evidence type="ECO:0000313" key="2">
    <source>
        <dbReference type="Proteomes" id="UP000282574"/>
    </source>
</evidence>
<evidence type="ECO:0008006" key="3">
    <source>
        <dbReference type="Google" id="ProtNLM"/>
    </source>
</evidence>
<dbReference type="Proteomes" id="UP000282574">
    <property type="component" value="Unassembled WGS sequence"/>
</dbReference>
<reference evidence="1 2" key="1">
    <citation type="journal article" date="2019" name="Genome Biol. Evol.">
        <title>Day and night: Metabolic profiles and evolutionary relationships of six axenic non-marine cyanobacteria.</title>
        <authorList>
            <person name="Will S.E."/>
            <person name="Henke P."/>
            <person name="Boedeker C."/>
            <person name="Huang S."/>
            <person name="Brinkmann H."/>
            <person name="Rohde M."/>
            <person name="Jarek M."/>
            <person name="Friedl T."/>
            <person name="Seufert S."/>
            <person name="Schumacher M."/>
            <person name="Overmann J."/>
            <person name="Neumann-Schaal M."/>
            <person name="Petersen J."/>
        </authorList>
    </citation>
    <scope>NUCLEOTIDE SEQUENCE [LARGE SCALE GENOMIC DNA]</scope>
    <source>
        <strain evidence="1 2">SAG 39.79</strain>
    </source>
</reference>
<dbReference type="AlphaFoldDB" id="A0AB37UDA9"/>
<dbReference type="EMBL" id="RSCK01000077">
    <property type="protein sequence ID" value="RUT05375.1"/>
    <property type="molecule type" value="Genomic_DNA"/>
</dbReference>
<organism evidence="1 2">
    <name type="scientific">Chroococcidiopsis cubana SAG 39.79</name>
    <dbReference type="NCBI Taxonomy" id="388085"/>
    <lineage>
        <taxon>Bacteria</taxon>
        <taxon>Bacillati</taxon>
        <taxon>Cyanobacteriota</taxon>
        <taxon>Cyanophyceae</taxon>
        <taxon>Chroococcidiopsidales</taxon>
        <taxon>Chroococcidiopsidaceae</taxon>
        <taxon>Chroococcidiopsis</taxon>
    </lineage>
</organism>
<gene>
    <name evidence="1" type="ORF">DSM107010_55280</name>
</gene>
<comment type="caution">
    <text evidence="1">The sequence shown here is derived from an EMBL/GenBank/DDBJ whole genome shotgun (WGS) entry which is preliminary data.</text>
</comment>
<keyword evidence="2" id="KW-1185">Reference proteome</keyword>
<proteinExistence type="predicted"/>
<protein>
    <recommendedName>
        <fullName evidence="3">Restriction endonuclease domain-containing protein</fullName>
    </recommendedName>
</protein>
<sequence length="179" mass="20576">MSFTTETVTISEYTAIEDTEAGVGIYLNQAKKPFFVIDIPHRKILLNKSRMPATTWRLVFDAIQAFADAHMTEDEYSALYGLGDTRPTADMWQYKPYGLPKEMYVEYYTKPQYVIRDGKAVLLDEGGERRMKPKIEFVYATEIDRHCVENHGATYEIKKVVRSKNLVFDRLLSATAVEA</sequence>
<dbReference type="RefSeq" id="WP_106166798.1">
    <property type="nucleotide sequence ID" value="NZ_JAVKZF010000001.1"/>
</dbReference>